<evidence type="ECO:0000256" key="5">
    <source>
        <dbReference type="ARBA" id="ARBA00022989"/>
    </source>
</evidence>
<proteinExistence type="predicted"/>
<evidence type="ECO:0000256" key="1">
    <source>
        <dbReference type="ARBA" id="ARBA00004141"/>
    </source>
</evidence>
<dbReference type="InterPro" id="IPR005828">
    <property type="entry name" value="MFS_sugar_transport-like"/>
</dbReference>
<sequence>MDEFQLTFHQGETLSVRRSVGSAATPAKLAGGRGSLECRDRSESRWRQIDAKRTPCETRAAFSEEICKIAVFCCCTGTAIMVYRYTILMPRNLLSDCFLYRYAIRVPVHQGRSSVEPGIRRRRAASRSSERLLPGHCEEAGRGCVFAVLDFAPRIVAVENLPSTVSISARSPRRSVGSRRNLVHWILDCERIPRSPHLQFLDELGDRSRWSLRNPAASRVAEAKFAARKLHLSWSLIELDRDTLHTRLGSAHECHSGVRLVLSRWCRSCQLDLLSTDQLEWIEPIVATGQGRVYSQATGSGCCTVRDQDRGKGLLGFFMMTVFMLGLAVPYHHWTTPGHHAGFLVMYGFTFFFANFGPNSTTFIVPAEIFPARLRSTCHGISAAAGKAGAIVGAFGFLYAAQNQDKALADPGYPAGIGVRNSLFVLAGISFLGLLFTFLVPESKGKSLEEMSGENEDDDDTASAAHNAPAPPAATPEPFPSRSDP</sequence>
<keyword evidence="6 9" id="KW-0472">Membrane</keyword>
<keyword evidence="2" id="KW-0813">Transport</keyword>
<feature type="transmembrane region" description="Helical" evidence="9">
    <location>
        <begin position="340"/>
        <end position="357"/>
    </location>
</feature>
<dbReference type="SUPFAM" id="SSF103473">
    <property type="entry name" value="MFS general substrate transporter"/>
    <property type="match status" value="1"/>
</dbReference>
<feature type="compositionally biased region" description="Pro residues" evidence="8">
    <location>
        <begin position="469"/>
        <end position="479"/>
    </location>
</feature>
<feature type="transmembrane region" description="Helical" evidence="9">
    <location>
        <begin position="421"/>
        <end position="441"/>
    </location>
</feature>
<feature type="transmembrane region" description="Helical" evidence="9">
    <location>
        <begin position="378"/>
        <end position="401"/>
    </location>
</feature>
<dbReference type="Pfam" id="PF00083">
    <property type="entry name" value="Sugar_tr"/>
    <property type="match status" value="1"/>
</dbReference>
<evidence type="ECO:0000256" key="9">
    <source>
        <dbReference type="SAM" id="Phobius"/>
    </source>
</evidence>
<dbReference type="GO" id="GO:0015293">
    <property type="term" value="F:symporter activity"/>
    <property type="evidence" value="ECO:0007669"/>
    <property type="project" value="UniProtKB-KW"/>
</dbReference>
<evidence type="ECO:0000256" key="7">
    <source>
        <dbReference type="ARBA" id="ARBA00032043"/>
    </source>
</evidence>
<dbReference type="GO" id="GO:0016020">
    <property type="term" value="C:membrane"/>
    <property type="evidence" value="ECO:0007669"/>
    <property type="project" value="UniProtKB-SubCell"/>
</dbReference>
<evidence type="ECO:0000313" key="10">
    <source>
        <dbReference type="EMBL" id="CAD1835986.1"/>
    </source>
</evidence>
<feature type="compositionally biased region" description="Acidic residues" evidence="8">
    <location>
        <begin position="451"/>
        <end position="461"/>
    </location>
</feature>
<evidence type="ECO:0000256" key="4">
    <source>
        <dbReference type="ARBA" id="ARBA00022847"/>
    </source>
</evidence>
<reference evidence="10" key="1">
    <citation type="submission" date="2020-07" db="EMBL/GenBank/DDBJ databases">
        <authorList>
            <person name="Lin J."/>
        </authorList>
    </citation>
    <scope>NUCLEOTIDE SEQUENCE</scope>
</reference>
<keyword evidence="2" id="KW-0592">Phosphate transport</keyword>
<dbReference type="Gene3D" id="1.20.1250.20">
    <property type="entry name" value="MFS general substrate transporter like domains"/>
    <property type="match status" value="1"/>
</dbReference>
<accession>A0A6V7PZB5</accession>
<protein>
    <recommendedName>
        <fullName evidence="7">H(+)/Pi cotransporter</fullName>
    </recommendedName>
</protein>
<dbReference type="AlphaFoldDB" id="A0A6V7PZB5"/>
<keyword evidence="5 9" id="KW-1133">Transmembrane helix</keyword>
<dbReference type="GO" id="GO:0006817">
    <property type="term" value="P:phosphate ion transport"/>
    <property type="evidence" value="ECO:0007669"/>
    <property type="project" value="UniProtKB-KW"/>
</dbReference>
<dbReference type="InterPro" id="IPR036259">
    <property type="entry name" value="MFS_trans_sf"/>
</dbReference>
<gene>
    <name evidence="10" type="ORF">CB5_LOCUS19197</name>
</gene>
<keyword evidence="3 9" id="KW-0812">Transmembrane</keyword>
<name>A0A6V7PZB5_ANACO</name>
<feature type="transmembrane region" description="Helical" evidence="9">
    <location>
        <begin position="314"/>
        <end position="334"/>
    </location>
</feature>
<evidence type="ECO:0000256" key="2">
    <source>
        <dbReference type="ARBA" id="ARBA00022592"/>
    </source>
</evidence>
<evidence type="ECO:0000256" key="3">
    <source>
        <dbReference type="ARBA" id="ARBA00022692"/>
    </source>
</evidence>
<evidence type="ECO:0000256" key="6">
    <source>
        <dbReference type="ARBA" id="ARBA00023136"/>
    </source>
</evidence>
<dbReference type="PANTHER" id="PTHR24064">
    <property type="entry name" value="SOLUTE CARRIER FAMILY 22 MEMBER"/>
    <property type="match status" value="1"/>
</dbReference>
<comment type="subcellular location">
    <subcellularLocation>
        <location evidence="1">Membrane</location>
        <topology evidence="1">Multi-pass membrane protein</topology>
    </subcellularLocation>
</comment>
<evidence type="ECO:0000256" key="8">
    <source>
        <dbReference type="SAM" id="MobiDB-lite"/>
    </source>
</evidence>
<keyword evidence="4" id="KW-0769">Symport</keyword>
<dbReference type="EMBL" id="LR862153">
    <property type="protein sequence ID" value="CAD1835986.1"/>
    <property type="molecule type" value="Genomic_DNA"/>
</dbReference>
<feature type="region of interest" description="Disordered" evidence="8">
    <location>
        <begin position="447"/>
        <end position="485"/>
    </location>
</feature>
<organism evidence="10">
    <name type="scientific">Ananas comosus var. bracteatus</name>
    <name type="common">red pineapple</name>
    <dbReference type="NCBI Taxonomy" id="296719"/>
    <lineage>
        <taxon>Eukaryota</taxon>
        <taxon>Viridiplantae</taxon>
        <taxon>Streptophyta</taxon>
        <taxon>Embryophyta</taxon>
        <taxon>Tracheophyta</taxon>
        <taxon>Spermatophyta</taxon>
        <taxon>Magnoliopsida</taxon>
        <taxon>Liliopsida</taxon>
        <taxon>Poales</taxon>
        <taxon>Bromeliaceae</taxon>
        <taxon>Bromelioideae</taxon>
        <taxon>Ananas</taxon>
    </lineage>
</organism>